<keyword evidence="2" id="KW-1185">Reference proteome</keyword>
<name>A0ACD6ADH0_AVESA</name>
<protein>
    <submittedName>
        <fullName evidence="1">Uncharacterized protein</fullName>
    </submittedName>
</protein>
<organism evidence="1 2">
    <name type="scientific">Avena sativa</name>
    <name type="common">Oat</name>
    <dbReference type="NCBI Taxonomy" id="4498"/>
    <lineage>
        <taxon>Eukaryota</taxon>
        <taxon>Viridiplantae</taxon>
        <taxon>Streptophyta</taxon>
        <taxon>Embryophyta</taxon>
        <taxon>Tracheophyta</taxon>
        <taxon>Spermatophyta</taxon>
        <taxon>Magnoliopsida</taxon>
        <taxon>Liliopsida</taxon>
        <taxon>Poales</taxon>
        <taxon>Poaceae</taxon>
        <taxon>BOP clade</taxon>
        <taxon>Pooideae</taxon>
        <taxon>Poodae</taxon>
        <taxon>Poeae</taxon>
        <taxon>Poeae Chloroplast Group 1 (Aveneae type)</taxon>
        <taxon>Aveninae</taxon>
        <taxon>Avena</taxon>
    </lineage>
</organism>
<evidence type="ECO:0000313" key="2">
    <source>
        <dbReference type="Proteomes" id="UP001732700"/>
    </source>
</evidence>
<reference evidence="1" key="1">
    <citation type="submission" date="2021-05" db="EMBL/GenBank/DDBJ databases">
        <authorList>
            <person name="Scholz U."/>
            <person name="Mascher M."/>
            <person name="Fiebig A."/>
        </authorList>
    </citation>
    <scope>NUCLEOTIDE SEQUENCE [LARGE SCALE GENOMIC DNA]</scope>
</reference>
<dbReference type="EnsemblPlants" id="AVESA.00010b.r2.7DG1343380.1">
    <property type="protein sequence ID" value="AVESA.00010b.r2.7DG1343380.1.CDS.1"/>
    <property type="gene ID" value="AVESA.00010b.r2.7DG1343380"/>
</dbReference>
<accession>A0ACD6ADH0</accession>
<evidence type="ECO:0000313" key="1">
    <source>
        <dbReference type="EnsemblPlants" id="AVESA.00010b.r2.7DG1343380.1.CDS.1"/>
    </source>
</evidence>
<dbReference type="Proteomes" id="UP001732700">
    <property type="component" value="Chromosome 7D"/>
</dbReference>
<reference evidence="1" key="2">
    <citation type="submission" date="2025-09" db="UniProtKB">
        <authorList>
            <consortium name="EnsemblPlants"/>
        </authorList>
    </citation>
    <scope>IDENTIFICATION</scope>
</reference>
<sequence length="422" mass="47050">MEGHAVDEIYHLAAACDRRRRSQEAPQDDSQQALGQDSRWSEPHPDVLYSVMCHLPSLYDRLCLAAVSRRWRAAVRLSLPYSLPRLCLAVQDGRFFAFHPISSVLMPHTSRPGPSRLGSYRGATQGQLLFLTGQPGAYTYSLANPFTGRQRPLPVPSRIRLHEEEIPAADDDDGYYWSEEMPVRKLVVCPDGCLLAAILGHERSAKVALCKPKAAWSWSVGAHNPSRSYADMAFFDGKLYALTNDEDLLALEVGYDNESGEPAISNVERVIDGADCPYTLKEYTQTRYLVVRPRGGGLLIVCKVMMERRTTTYQFLVFQADLPSSRWVEVVTLGDDDEALFVSRLCSRAVSAEHHGVRSDQIFFLDDSTGMEGMGHPLRDGLANVFDMKDGSVTELLPTQPCCVDGAVRATWIFREDADAEE</sequence>
<proteinExistence type="predicted"/>